<feature type="site" description="Important for catalytic activity" evidence="14">
    <location>
        <position position="263"/>
    </location>
</feature>
<proteinExistence type="inferred from homology"/>
<keyword evidence="7 13" id="KW-0460">Magnesium</keyword>
<dbReference type="PANTHER" id="PTHR43522:SF2">
    <property type="entry name" value="TRANSKETOLASE 1-RELATED"/>
    <property type="match status" value="1"/>
</dbReference>
<feature type="binding site" evidence="12">
    <location>
        <position position="158"/>
    </location>
    <ligand>
        <name>thiamine diphosphate</name>
        <dbReference type="ChEBI" id="CHEBI:58937"/>
    </ligand>
</feature>
<gene>
    <name evidence="16" type="ORF">BCR43DRAFT_543799</name>
</gene>
<comment type="caution">
    <text evidence="16">The sequence shown here is derived from an EMBL/GenBank/DDBJ whole genome shotgun (WGS) entry which is preliminary data.</text>
</comment>
<keyword evidence="8 12" id="KW-0786">Thiamine pyrophosphate</keyword>
<evidence type="ECO:0000313" key="16">
    <source>
        <dbReference type="EMBL" id="ORY98784.1"/>
    </source>
</evidence>
<dbReference type="InterPro" id="IPR033247">
    <property type="entry name" value="Transketolase_fam"/>
</dbReference>
<dbReference type="InterPro" id="IPR009014">
    <property type="entry name" value="Transketo_C/PFOR_II"/>
</dbReference>
<dbReference type="FunFam" id="3.40.50.970:FF:000003">
    <property type="entry name" value="Transketolase"/>
    <property type="match status" value="1"/>
</dbReference>
<keyword evidence="5" id="KW-0808">Transferase</keyword>
<dbReference type="InterPro" id="IPR005475">
    <property type="entry name" value="Transketolase-like_Pyr-bd"/>
</dbReference>
<dbReference type="PROSITE" id="PS00801">
    <property type="entry name" value="TRANSKETOLASE_1"/>
    <property type="match status" value="1"/>
</dbReference>
<comment type="similarity">
    <text evidence="2">Belongs to the transketolase family.</text>
</comment>
<evidence type="ECO:0000256" key="2">
    <source>
        <dbReference type="ARBA" id="ARBA00007131"/>
    </source>
</evidence>
<feature type="binding site" evidence="11">
    <location>
        <position position="263"/>
    </location>
    <ligand>
        <name>substrate</name>
    </ligand>
</feature>
<evidence type="ECO:0000256" key="8">
    <source>
        <dbReference type="ARBA" id="ARBA00023052"/>
    </source>
</evidence>
<dbReference type="STRING" id="13706.A0A1X2HI60"/>
<keyword evidence="17" id="KW-1185">Reference proteome</keyword>
<sequence>MVQSQDRYAIDTMRVLAADVTSATNSGHPGGSIGCAPMAHVLFHRFMNFNPKNSDFLNKDRFVLSNGHVCALQYIIWHLLGFDVSMDDLKSFRQLGSKCPGHPERGDTDGIDVTTGPLGQGIANGVGLAVMQEHMAAKYNRPGYEIFNNYTYVMLGDGCMQEGVASEAASLAGHWKLGKLICLYDDNDLSIDGHNEVQFSEDTMKRFESYGWHVSTVEDGNLDIEGIDKAIREAQAVKDKPSLIRVRTTIGYGALVQNMPKAHGSPLKSDDIRQLKEKFGFDPAKRFHVPQEVYDFYAPRIQHGANYEAEWNSLFDRYAVKYPKEAAEIRRRFAKELPQDWEDALPRFTPSDPPMATRKFSEMVLNALAPIIPDFMSGSADLTPSTMTKWKGATDFQHASEHFTSYCPWKPPSTGFGDYAGQYFLYGVREHGMFAIMNGMACYGSAIPIGATFLNFLTYGWGAARLSALMHLRCIYVMTHDSIGIGEDGPTHQPIETLLLTRSTPNMLTIRPADGNETSGAYLCALRSTTAPTILSLSRQPLPNLEGSRLEGVAQGAYVLRDQPNAKVILVGTGSEVAIAIEAADVLAQKGIPARVISMPCTELYDAQPAAYKETIFKPGLPIISVEALGIHGWERYAHAHVGMEGFGTSGPIKDLYKHFNVTAEAVVGKAEAAIAFFARLGYVPPIGYKI</sequence>
<dbReference type="InterPro" id="IPR005474">
    <property type="entry name" value="Transketolase_N"/>
</dbReference>
<dbReference type="Pfam" id="PF22613">
    <property type="entry name" value="Transketolase_C_1"/>
    <property type="match status" value="1"/>
</dbReference>
<feature type="binding site" evidence="11">
    <location>
        <position position="488"/>
    </location>
    <ligand>
        <name>substrate</name>
    </ligand>
</feature>
<feature type="binding site" evidence="11">
    <location>
        <position position="480"/>
    </location>
    <ligand>
        <name>substrate</name>
    </ligand>
</feature>
<dbReference type="Gene3D" id="3.40.50.970">
    <property type="match status" value="2"/>
</dbReference>
<evidence type="ECO:0000256" key="12">
    <source>
        <dbReference type="PIRSR" id="PIRSR605478-3"/>
    </source>
</evidence>
<dbReference type="CDD" id="cd07033">
    <property type="entry name" value="TPP_PYR_DXS_TK_like"/>
    <property type="match status" value="1"/>
</dbReference>
<dbReference type="InterPro" id="IPR049557">
    <property type="entry name" value="Transketolase_CS"/>
</dbReference>
<comment type="cofactor">
    <cofactor evidence="13">
        <name>Mg(2+)</name>
        <dbReference type="ChEBI" id="CHEBI:18420"/>
    </cofactor>
    <text evidence="13">Binds 1 Mg(2+) ion per subunit. Can also utilize other divalent metal cations, such as Ca(2+), Mn(2+) and Co(2+).</text>
</comment>
<dbReference type="FunFam" id="3.40.50.920:FF:000003">
    <property type="entry name" value="Transketolase"/>
    <property type="match status" value="1"/>
</dbReference>
<feature type="domain" description="Transketolase-like pyrimidine-binding" evidence="15">
    <location>
        <begin position="355"/>
        <end position="544"/>
    </location>
</feature>
<evidence type="ECO:0000256" key="3">
    <source>
        <dbReference type="ARBA" id="ARBA00011738"/>
    </source>
</evidence>
<dbReference type="GO" id="GO:0005829">
    <property type="term" value="C:cytosol"/>
    <property type="evidence" value="ECO:0007669"/>
    <property type="project" value="TreeGrafter"/>
</dbReference>
<evidence type="ECO:0000256" key="1">
    <source>
        <dbReference type="ARBA" id="ARBA00001941"/>
    </source>
</evidence>
<comment type="cofactor">
    <cofactor evidence="12">
        <name>thiamine diphosphate</name>
        <dbReference type="ChEBI" id="CHEBI:58937"/>
    </cofactor>
    <text evidence="12">Binds 1 thiamine pyrophosphate per subunit. During the reaction, the substrate forms a covalent intermediate with the cofactor.</text>
</comment>
<dbReference type="SMART" id="SM00861">
    <property type="entry name" value="Transket_pyr"/>
    <property type="match status" value="1"/>
</dbReference>
<feature type="active site" description="Proton donor" evidence="10">
    <location>
        <position position="430"/>
    </location>
</feature>
<feature type="binding site" evidence="11">
    <location>
        <position position="358"/>
    </location>
    <ligand>
        <name>substrate</name>
    </ligand>
</feature>
<comment type="subunit">
    <text evidence="3">Homodimer.</text>
</comment>
<dbReference type="GO" id="GO:0046872">
    <property type="term" value="F:metal ion binding"/>
    <property type="evidence" value="ECO:0007669"/>
    <property type="project" value="UniProtKB-KW"/>
</dbReference>
<dbReference type="Proteomes" id="UP000242180">
    <property type="component" value="Unassembled WGS sequence"/>
</dbReference>
<feature type="binding site" evidence="13">
    <location>
        <position position="189"/>
    </location>
    <ligand>
        <name>Mg(2+)</name>
        <dbReference type="ChEBI" id="CHEBI:18420"/>
    </ligand>
</feature>
<dbReference type="EMBL" id="MCGN01000003">
    <property type="protein sequence ID" value="ORY98784.1"/>
    <property type="molecule type" value="Genomic_DNA"/>
</dbReference>
<feature type="binding site" evidence="12">
    <location>
        <position position="263"/>
    </location>
    <ligand>
        <name>thiamine diphosphate</name>
        <dbReference type="ChEBI" id="CHEBI:58937"/>
    </ligand>
</feature>
<dbReference type="GO" id="GO:0006098">
    <property type="term" value="P:pentose-phosphate shunt"/>
    <property type="evidence" value="ECO:0007669"/>
    <property type="project" value="TreeGrafter"/>
</dbReference>
<dbReference type="InParanoid" id="A0A1X2HI60"/>
<feature type="binding site" evidence="11">
    <location>
        <position position="539"/>
    </location>
    <ligand>
        <name>substrate</name>
    </ligand>
</feature>
<evidence type="ECO:0000256" key="7">
    <source>
        <dbReference type="ARBA" id="ARBA00022842"/>
    </source>
</evidence>
<accession>A0A1X2HI60</accession>
<dbReference type="Pfam" id="PF00456">
    <property type="entry name" value="Transketolase_N"/>
    <property type="match status" value="1"/>
</dbReference>
<feature type="binding site" evidence="11">
    <location>
        <position position="385"/>
    </location>
    <ligand>
        <name>substrate</name>
    </ligand>
</feature>
<dbReference type="SUPFAM" id="SSF52922">
    <property type="entry name" value="TK C-terminal domain-like"/>
    <property type="match status" value="1"/>
</dbReference>
<feature type="binding site" evidence="11">
    <location>
        <position position="492"/>
    </location>
    <ligand>
        <name>substrate</name>
    </ligand>
</feature>
<dbReference type="PANTHER" id="PTHR43522">
    <property type="entry name" value="TRANSKETOLASE"/>
    <property type="match status" value="1"/>
</dbReference>
<evidence type="ECO:0000256" key="14">
    <source>
        <dbReference type="PIRSR" id="PIRSR605478-5"/>
    </source>
</evidence>
<feature type="binding site" evidence="12">
    <location>
        <position position="68"/>
    </location>
    <ligand>
        <name>thiamine diphosphate</name>
        <dbReference type="ChEBI" id="CHEBI:58937"/>
    </ligand>
</feature>
<feature type="binding site" evidence="13">
    <location>
        <position position="187"/>
    </location>
    <ligand>
        <name>Mg(2+)</name>
        <dbReference type="ChEBI" id="CHEBI:18420"/>
    </ligand>
</feature>
<keyword evidence="6 13" id="KW-0479">Metal-binding</keyword>
<feature type="binding site" evidence="12">
    <location>
        <position position="187"/>
    </location>
    <ligand>
        <name>thiamine diphosphate</name>
        <dbReference type="ChEBI" id="CHEBI:58937"/>
    </ligand>
</feature>
<evidence type="ECO:0000256" key="13">
    <source>
        <dbReference type="PIRSR" id="PIRSR605478-4"/>
    </source>
</evidence>
<dbReference type="FunFam" id="3.40.50.970:FF:000004">
    <property type="entry name" value="Transketolase"/>
    <property type="match status" value="1"/>
</dbReference>
<dbReference type="Gene3D" id="3.40.50.920">
    <property type="match status" value="1"/>
</dbReference>
<comment type="catalytic activity">
    <reaction evidence="9">
        <text>D-sedoheptulose 7-phosphate + D-glyceraldehyde 3-phosphate = aldehydo-D-ribose 5-phosphate + D-xylulose 5-phosphate</text>
        <dbReference type="Rhea" id="RHEA:10508"/>
        <dbReference type="ChEBI" id="CHEBI:57483"/>
        <dbReference type="ChEBI" id="CHEBI:57737"/>
        <dbReference type="ChEBI" id="CHEBI:58273"/>
        <dbReference type="ChEBI" id="CHEBI:59776"/>
        <dbReference type="EC" id="2.2.1.1"/>
    </reaction>
</comment>
<reference evidence="16 17" key="1">
    <citation type="submission" date="2016-07" db="EMBL/GenBank/DDBJ databases">
        <title>Pervasive Adenine N6-methylation of Active Genes in Fungi.</title>
        <authorList>
            <consortium name="DOE Joint Genome Institute"/>
            <person name="Mondo S.J."/>
            <person name="Dannebaum R.O."/>
            <person name="Kuo R.C."/>
            <person name="Labutti K."/>
            <person name="Haridas S."/>
            <person name="Kuo A."/>
            <person name="Salamov A."/>
            <person name="Ahrendt S.R."/>
            <person name="Lipzen A."/>
            <person name="Sullivan W."/>
            <person name="Andreopoulos W.B."/>
            <person name="Clum A."/>
            <person name="Lindquist E."/>
            <person name="Daum C."/>
            <person name="Ramamoorthy G.K."/>
            <person name="Gryganskyi A."/>
            <person name="Culley D."/>
            <person name="Magnuson J.K."/>
            <person name="James T.Y."/>
            <person name="O'Malley M.A."/>
            <person name="Stajich J.E."/>
            <person name="Spatafora J.W."/>
            <person name="Visel A."/>
            <person name="Grigoriev I.V."/>
        </authorList>
    </citation>
    <scope>NUCLEOTIDE SEQUENCE [LARGE SCALE GENOMIC DNA]</scope>
    <source>
        <strain evidence="16 17">NRRL 2496</strain>
    </source>
</reference>
<evidence type="ECO:0000259" key="15">
    <source>
        <dbReference type="SMART" id="SM00861"/>
    </source>
</evidence>
<comment type="cofactor">
    <cofactor evidence="1">
        <name>Co(2+)</name>
        <dbReference type="ChEBI" id="CHEBI:48828"/>
    </cofactor>
</comment>
<evidence type="ECO:0000256" key="6">
    <source>
        <dbReference type="ARBA" id="ARBA00022723"/>
    </source>
</evidence>
<name>A0A1X2HI60_SYNRA</name>
<dbReference type="InterPro" id="IPR005478">
    <property type="entry name" value="Transketolase_bac-like"/>
</dbReference>
<dbReference type="InterPro" id="IPR055152">
    <property type="entry name" value="Transketolase-like_C_2"/>
</dbReference>
<evidence type="ECO:0000256" key="11">
    <source>
        <dbReference type="PIRSR" id="PIRSR605478-2"/>
    </source>
</evidence>
<evidence type="ECO:0000256" key="4">
    <source>
        <dbReference type="ARBA" id="ARBA00013152"/>
    </source>
</evidence>
<dbReference type="OrthoDB" id="10267175at2759"/>
<feature type="binding site" evidence="12">
    <location>
        <position position="456"/>
    </location>
    <ligand>
        <name>thiamine diphosphate</name>
        <dbReference type="ChEBI" id="CHEBI:58937"/>
    </ligand>
</feature>
<evidence type="ECO:0000313" key="17">
    <source>
        <dbReference type="Proteomes" id="UP000242180"/>
    </source>
</evidence>
<dbReference type="SUPFAM" id="SSF52518">
    <property type="entry name" value="Thiamin diphosphate-binding fold (THDP-binding)"/>
    <property type="match status" value="2"/>
</dbReference>
<feature type="binding site" evidence="11">
    <location>
        <position position="28"/>
    </location>
    <ligand>
        <name>substrate</name>
    </ligand>
</feature>
<evidence type="ECO:0000256" key="5">
    <source>
        <dbReference type="ARBA" id="ARBA00022679"/>
    </source>
</evidence>
<evidence type="ECO:0000256" key="9">
    <source>
        <dbReference type="ARBA" id="ARBA00049473"/>
    </source>
</evidence>
<organism evidence="16 17">
    <name type="scientific">Syncephalastrum racemosum</name>
    <name type="common">Filamentous fungus</name>
    <dbReference type="NCBI Taxonomy" id="13706"/>
    <lineage>
        <taxon>Eukaryota</taxon>
        <taxon>Fungi</taxon>
        <taxon>Fungi incertae sedis</taxon>
        <taxon>Mucoromycota</taxon>
        <taxon>Mucoromycotina</taxon>
        <taxon>Mucoromycetes</taxon>
        <taxon>Mucorales</taxon>
        <taxon>Syncephalastraceae</taxon>
        <taxon>Syncephalastrum</taxon>
    </lineage>
</organism>
<feature type="binding site" evidence="13">
    <location>
        <position position="157"/>
    </location>
    <ligand>
        <name>Mg(2+)</name>
        <dbReference type="ChEBI" id="CHEBI:18420"/>
    </ligand>
</feature>
<dbReference type="GO" id="GO:0005634">
    <property type="term" value="C:nucleus"/>
    <property type="evidence" value="ECO:0007669"/>
    <property type="project" value="TreeGrafter"/>
</dbReference>
<dbReference type="GO" id="GO:0004802">
    <property type="term" value="F:transketolase activity"/>
    <property type="evidence" value="ECO:0007669"/>
    <property type="project" value="UniProtKB-EC"/>
</dbReference>
<evidence type="ECO:0000256" key="10">
    <source>
        <dbReference type="PIRSR" id="PIRSR605478-1"/>
    </source>
</evidence>
<dbReference type="Pfam" id="PF02779">
    <property type="entry name" value="Transket_pyr"/>
    <property type="match status" value="1"/>
</dbReference>
<dbReference type="OMA" id="VRVIHVM"/>
<dbReference type="AlphaFoldDB" id="A0A1X2HI60"/>
<dbReference type="NCBIfam" id="TIGR00232">
    <property type="entry name" value="tktlase_bact"/>
    <property type="match status" value="1"/>
</dbReference>
<feature type="site" description="Important for catalytic activity" evidence="14">
    <location>
        <position position="28"/>
    </location>
</feature>
<dbReference type="CDD" id="cd02012">
    <property type="entry name" value="TPP_TK"/>
    <property type="match status" value="1"/>
</dbReference>
<protein>
    <recommendedName>
        <fullName evidence="4">transketolase</fullName>
        <ecNumber evidence="4">2.2.1.1</ecNumber>
    </recommendedName>
</protein>
<dbReference type="EC" id="2.2.1.1" evidence="4"/>
<dbReference type="InterPro" id="IPR029061">
    <property type="entry name" value="THDP-binding"/>
</dbReference>
<dbReference type="PROSITE" id="PS51257">
    <property type="entry name" value="PROKAR_LIPOPROTEIN"/>
    <property type="match status" value="1"/>
</dbReference>
<dbReference type="FunCoup" id="A0A1X2HI60">
    <property type="interactions" value="466"/>
</dbReference>
<feature type="binding site" evidence="12">
    <location>
        <begin position="116"/>
        <end position="118"/>
    </location>
    <ligand>
        <name>thiamine diphosphate</name>
        <dbReference type="ChEBI" id="CHEBI:58937"/>
    </ligand>
</feature>